<dbReference type="SUPFAM" id="SSF51120">
    <property type="entry name" value="beta-Roll"/>
    <property type="match status" value="2"/>
</dbReference>
<dbReference type="InterPro" id="IPR018511">
    <property type="entry name" value="Hemolysin-typ_Ca-bd_CS"/>
</dbReference>
<dbReference type="RefSeq" id="WP_106770130.1">
    <property type="nucleotide sequence ID" value="NZ_PXYK01000001.1"/>
</dbReference>
<dbReference type="PROSITE" id="PS00330">
    <property type="entry name" value="HEMOLYSIN_CALCIUM"/>
    <property type="match status" value="3"/>
</dbReference>
<dbReference type="OrthoDB" id="3817502at2"/>
<evidence type="ECO:0000256" key="2">
    <source>
        <dbReference type="ARBA" id="ARBA00022525"/>
    </source>
</evidence>
<dbReference type="AlphaFoldDB" id="A0A2P7SSX2"/>
<organism evidence="3 4">
    <name type="scientific">Kumtagia ephedrae</name>
    <dbReference type="NCBI Taxonomy" id="2116701"/>
    <lineage>
        <taxon>Bacteria</taxon>
        <taxon>Pseudomonadati</taxon>
        <taxon>Pseudomonadota</taxon>
        <taxon>Alphaproteobacteria</taxon>
        <taxon>Hyphomicrobiales</taxon>
        <taxon>Phyllobacteriaceae</taxon>
        <taxon>Kumtagia</taxon>
    </lineage>
</organism>
<proteinExistence type="predicted"/>
<dbReference type="PANTHER" id="PTHR38340">
    <property type="entry name" value="S-LAYER PROTEIN"/>
    <property type="match status" value="1"/>
</dbReference>
<comment type="caution">
    <text evidence="3">The sequence shown here is derived from an EMBL/GenBank/DDBJ whole genome shotgun (WGS) entry which is preliminary data.</text>
</comment>
<dbReference type="InterPro" id="IPR011049">
    <property type="entry name" value="Serralysin-like_metalloprot_C"/>
</dbReference>
<comment type="subcellular location">
    <subcellularLocation>
        <location evidence="1">Secreted</location>
    </subcellularLocation>
</comment>
<dbReference type="InterPro" id="IPR001343">
    <property type="entry name" value="Hemolysn_Ca-bd"/>
</dbReference>
<gene>
    <name evidence="3" type="ORF">C7I84_00170</name>
</gene>
<dbReference type="PRINTS" id="PR00313">
    <property type="entry name" value="CABNDNGRPT"/>
</dbReference>
<dbReference type="PANTHER" id="PTHR38340:SF1">
    <property type="entry name" value="S-LAYER PROTEIN"/>
    <property type="match status" value="1"/>
</dbReference>
<dbReference type="Proteomes" id="UP000241229">
    <property type="component" value="Unassembled WGS sequence"/>
</dbReference>
<accession>A0A2P7SSX2</accession>
<dbReference type="GO" id="GO:0005509">
    <property type="term" value="F:calcium ion binding"/>
    <property type="evidence" value="ECO:0007669"/>
    <property type="project" value="InterPro"/>
</dbReference>
<name>A0A2P7SSX2_9HYPH</name>
<keyword evidence="2" id="KW-0964">Secreted</keyword>
<dbReference type="Pfam" id="PF00353">
    <property type="entry name" value="HemolysinCabind"/>
    <property type="match status" value="4"/>
</dbReference>
<evidence type="ECO:0000313" key="3">
    <source>
        <dbReference type="EMBL" id="PSJ65588.1"/>
    </source>
</evidence>
<evidence type="ECO:0000256" key="1">
    <source>
        <dbReference type="ARBA" id="ARBA00004613"/>
    </source>
</evidence>
<evidence type="ECO:0008006" key="5">
    <source>
        <dbReference type="Google" id="ProtNLM"/>
    </source>
</evidence>
<dbReference type="EMBL" id="PXYK01000001">
    <property type="protein sequence ID" value="PSJ65588.1"/>
    <property type="molecule type" value="Genomic_DNA"/>
</dbReference>
<dbReference type="Gene3D" id="2.150.10.10">
    <property type="entry name" value="Serralysin-like metalloprotease, C-terminal"/>
    <property type="match status" value="2"/>
</dbReference>
<dbReference type="GO" id="GO:0005576">
    <property type="term" value="C:extracellular region"/>
    <property type="evidence" value="ECO:0007669"/>
    <property type="project" value="UniProtKB-SubCell"/>
</dbReference>
<keyword evidence="4" id="KW-1185">Reference proteome</keyword>
<sequence length="365" mass="37952">MPTMTQFAPGNPETLFTNITTRSGQHTFAGDSTYFNFGYGIFSIEGIHLQVLGTGLSGYYDDEEWYPYNTGTVTGFRIVTAEGYAVAEMTGLAITVNDFYGLFVYGNASTLRTFIEGQAWTFNGSAAADTITGGLSGDEINGNSGNDSLFGLTGKDELFGDAGNDTLTGGAGGDFLAGGTGTDTASYAGAAQRVIASLANPAVNAGDAAGDTYESIERLVGSNFNDYLYGANETNDIIAGGAGADTLKGYRGNDTLYGGNGADNFVFNSPLNAATNVDTIKDFNGADTIQLDNAYFAALAATGALAPERFKNLNIAAVDADDRILYDQAAGNLFYDSNGSGAGGRVLFAHIDNGYAMTSADFVVI</sequence>
<evidence type="ECO:0000313" key="4">
    <source>
        <dbReference type="Proteomes" id="UP000241229"/>
    </source>
</evidence>
<protein>
    <recommendedName>
        <fullName evidence="5">Calcium-binding protein</fullName>
    </recommendedName>
</protein>
<dbReference type="InterPro" id="IPR050557">
    <property type="entry name" value="RTX_toxin/Mannuronan_C5-epim"/>
</dbReference>
<reference evidence="3 4" key="1">
    <citation type="submission" date="2018-03" db="EMBL/GenBank/DDBJ databases">
        <title>The draft genome of Mesorhizobium sp. 6GN-30.</title>
        <authorList>
            <person name="Liu L."/>
            <person name="Li L."/>
            <person name="Wang T."/>
            <person name="Zhang X."/>
            <person name="Liang L."/>
        </authorList>
    </citation>
    <scope>NUCLEOTIDE SEQUENCE [LARGE SCALE GENOMIC DNA]</scope>
    <source>
        <strain evidence="3 4">6GN30</strain>
    </source>
</reference>